<sequence length="106" mass="11584">MTHCPMSLPAPRYYVDAHGVFHLKEDDDYCAAAVSRLVYDIATIAAVDEFGELEWGGDDGVFSVGAGDDRVRVFIGGLSTQTRAYAYFLAMLEYARRKRAAKAAAA</sequence>
<proteinExistence type="predicted"/>
<protein>
    <submittedName>
        <fullName evidence="1">Uncharacterized protein</fullName>
    </submittedName>
</protein>
<dbReference type="RefSeq" id="WP_036706323.1">
    <property type="nucleotide sequence ID" value="NZ_JRKQ01000001.1"/>
</dbReference>
<dbReference type="Proteomes" id="UP000029858">
    <property type="component" value="Unassembled WGS sequence"/>
</dbReference>
<comment type="caution">
    <text evidence="1">The sequence shown here is derived from an EMBL/GenBank/DDBJ whole genome shotgun (WGS) entry which is preliminary data.</text>
</comment>
<dbReference type="EMBL" id="JRKQ01000001">
    <property type="protein sequence ID" value="KGJ23772.1"/>
    <property type="molecule type" value="Genomic_DNA"/>
</dbReference>
<accession>A0A099GMK2</accession>
<reference evidence="1 2" key="2">
    <citation type="submission" date="2014-10" db="EMBL/GenBank/DDBJ databases">
        <title>Paracoccus sanguinis sp. nov., isolated from clinical specimens of New York State patients.</title>
        <authorList>
            <person name="Mingle L.A."/>
            <person name="Cole J.A."/>
            <person name="Lapierre P."/>
            <person name="Musser K.A."/>
        </authorList>
    </citation>
    <scope>NUCLEOTIDE SEQUENCE [LARGE SCALE GENOMIC DNA]</scope>
    <source>
        <strain evidence="1 2">5503</strain>
    </source>
</reference>
<evidence type="ECO:0000313" key="2">
    <source>
        <dbReference type="Proteomes" id="UP000029858"/>
    </source>
</evidence>
<dbReference type="AlphaFoldDB" id="A0A099GMK2"/>
<evidence type="ECO:0000313" key="1">
    <source>
        <dbReference type="EMBL" id="KGJ23772.1"/>
    </source>
</evidence>
<organism evidence="1 2">
    <name type="scientific">Paracoccus sanguinis</name>
    <dbReference type="NCBI Taxonomy" id="1545044"/>
    <lineage>
        <taxon>Bacteria</taxon>
        <taxon>Pseudomonadati</taxon>
        <taxon>Pseudomonadota</taxon>
        <taxon>Alphaproteobacteria</taxon>
        <taxon>Rhodobacterales</taxon>
        <taxon>Paracoccaceae</taxon>
        <taxon>Paracoccus</taxon>
    </lineage>
</organism>
<name>A0A099GMK2_9RHOB</name>
<reference evidence="1 2" key="1">
    <citation type="submission" date="2014-09" db="EMBL/GenBank/DDBJ databases">
        <authorList>
            <person name="McGinnis J.M."/>
            <person name="Wolfgang W.J."/>
        </authorList>
    </citation>
    <scope>NUCLEOTIDE SEQUENCE [LARGE SCALE GENOMIC DNA]</scope>
    <source>
        <strain evidence="1 2">5503</strain>
    </source>
</reference>
<gene>
    <name evidence="1" type="ORF">IX56_00415</name>
</gene>